<dbReference type="Pfam" id="PF04006">
    <property type="entry name" value="Mpp10"/>
    <property type="match status" value="1"/>
</dbReference>
<feature type="region of interest" description="Disordered" evidence="8">
    <location>
        <begin position="390"/>
        <end position="414"/>
    </location>
</feature>
<dbReference type="PIRSF" id="PIRSF017300">
    <property type="entry name" value="snoRNP_Mpp10"/>
    <property type="match status" value="1"/>
</dbReference>
<dbReference type="AlphaFoldDB" id="A0A9N6WQ92"/>
<feature type="compositionally biased region" description="Basic and acidic residues" evidence="8">
    <location>
        <begin position="161"/>
        <end position="184"/>
    </location>
</feature>
<dbReference type="EMBL" id="OC985986">
    <property type="protein sequence ID" value="CAG4642641.1"/>
    <property type="molecule type" value="Genomic_DNA"/>
</dbReference>
<proteinExistence type="inferred from homology"/>
<name>A0A9N6WQ92_9CRUS</name>
<keyword evidence="2 7" id="KW-0690">Ribosome biogenesis</keyword>
<evidence type="ECO:0000256" key="7">
    <source>
        <dbReference type="PIRNR" id="PIRNR017300"/>
    </source>
</evidence>
<feature type="region of interest" description="Disordered" evidence="8">
    <location>
        <begin position="220"/>
        <end position="292"/>
    </location>
</feature>
<feature type="compositionally biased region" description="Acidic residues" evidence="8">
    <location>
        <begin position="185"/>
        <end position="202"/>
    </location>
</feature>
<evidence type="ECO:0000256" key="5">
    <source>
        <dbReference type="ARBA" id="ARBA00023274"/>
    </source>
</evidence>
<feature type="region of interest" description="Disordered" evidence="8">
    <location>
        <begin position="580"/>
        <end position="603"/>
    </location>
</feature>
<sequence>MTSTASTCCVTMAQVCKQLYDYRQQNFPVKGCSGGLPELYTEGFVEDQIWEQIQLHNEPVYNILMKNASKILSQKNYLSFVKKTQEKSTENDEEVEKDEESSSGGLSDVPDVSDEADSDTDIDETHLLKFDEYKVLDEDDGPEPAEKNEPKKHKRSEVDDDFFKLGEMEDFLQKEEGKQMKGEDGGDIDLFEEVPSDDEDQADAITAKYSDFFKGSMLEESHKKKRVRDNDDPDADDDEDDKEMEGSDFSGGDSSSDDEDVAKPEVKSSFEQRQERLKSRIENLEEEAIGPKPWQLRGEAHADVRPPNALLEEDLYFEHTSRVAPVITEETTKTLEDIIKQRIKDQAFDDVVRKVKPVYDPAEYKKKLVLNQEKSKFSLAEIYEQEYLKTQEEAEQTPEASSLADPLQNKESDDKAHAVIRKMMDDVFAKLDALSNFYYTPKIPVPEIKIVSNMPSIVMEEIAPVTVSDATLLAPEEVQNRMRAVEMTSAEKEKTDRLRERRKKKKDQRIRHKEKERLEKLVDKANPGLGNKHAKDNALRKLEQAEKEGTVTLIKDDKNKAVKSSTAFFNQLQENVANELKNAKAGKPKKLNDKRVSASKLKL</sequence>
<keyword evidence="3 7" id="KW-0698">rRNA processing</keyword>
<evidence type="ECO:0000256" key="6">
    <source>
        <dbReference type="ARBA" id="ARBA00029455"/>
    </source>
</evidence>
<evidence type="ECO:0000256" key="4">
    <source>
        <dbReference type="ARBA" id="ARBA00023242"/>
    </source>
</evidence>
<feature type="region of interest" description="Disordered" evidence="8">
    <location>
        <begin position="84"/>
        <end position="207"/>
    </location>
</feature>
<feature type="compositionally biased region" description="Acidic residues" evidence="8">
    <location>
        <begin position="111"/>
        <end position="122"/>
    </location>
</feature>
<reference evidence="9" key="1">
    <citation type="submission" date="2021-04" db="EMBL/GenBank/DDBJ databases">
        <authorList>
            <person name="Cornetti L."/>
        </authorList>
    </citation>
    <scope>NUCLEOTIDE SEQUENCE</scope>
</reference>
<feature type="compositionally biased region" description="Basic residues" evidence="8">
    <location>
        <begin position="500"/>
        <end position="512"/>
    </location>
</feature>
<keyword evidence="5 7" id="KW-0687">Ribonucleoprotein</keyword>
<accession>A0A9N6WQ92</accession>
<evidence type="ECO:0000256" key="1">
    <source>
        <dbReference type="ARBA" id="ARBA00004604"/>
    </source>
</evidence>
<feature type="compositionally biased region" description="Basic and acidic residues" evidence="8">
    <location>
        <begin position="487"/>
        <end position="499"/>
    </location>
</feature>
<comment type="subcellular location">
    <subcellularLocation>
        <location evidence="1 7">Nucleus</location>
        <location evidence="1 7">Nucleolus</location>
    </subcellularLocation>
</comment>
<dbReference type="PANTHER" id="PTHR17039:SF0">
    <property type="entry name" value="U3 SMALL NUCLEOLAR RIBONUCLEOPROTEIN PROTEIN MPP10"/>
    <property type="match status" value="1"/>
</dbReference>
<evidence type="ECO:0000256" key="2">
    <source>
        <dbReference type="ARBA" id="ARBA00022517"/>
    </source>
</evidence>
<feature type="compositionally biased region" description="Acidic residues" evidence="8">
    <location>
        <begin position="231"/>
        <end position="243"/>
    </location>
</feature>
<comment type="function">
    <text evidence="7">Involved in nucleolar processing of pre-18S ribosomal RNA.</text>
</comment>
<dbReference type="GO" id="GO:0006364">
    <property type="term" value="P:rRNA processing"/>
    <property type="evidence" value="ECO:0007669"/>
    <property type="project" value="UniProtKB-KW"/>
</dbReference>
<dbReference type="PANTHER" id="PTHR17039">
    <property type="entry name" value="U3 SMALL NUCLEOLAR RIBONUCLEOPROTEIN PROTEIN MPP10"/>
    <property type="match status" value="1"/>
</dbReference>
<dbReference type="GO" id="GO:0005732">
    <property type="term" value="C:sno(s)RNA-containing ribonucleoprotein complex"/>
    <property type="evidence" value="ECO:0007669"/>
    <property type="project" value="UniProtKB-UniRule"/>
</dbReference>
<dbReference type="GO" id="GO:0034457">
    <property type="term" value="C:Mpp10 complex"/>
    <property type="evidence" value="ECO:0007669"/>
    <property type="project" value="UniProtKB-UniRule"/>
</dbReference>
<feature type="region of interest" description="Disordered" evidence="8">
    <location>
        <begin position="487"/>
        <end position="513"/>
    </location>
</feature>
<evidence type="ECO:0000256" key="3">
    <source>
        <dbReference type="ARBA" id="ARBA00022552"/>
    </source>
</evidence>
<dbReference type="GO" id="GO:0032040">
    <property type="term" value="C:small-subunit processome"/>
    <property type="evidence" value="ECO:0007669"/>
    <property type="project" value="TreeGrafter"/>
</dbReference>
<feature type="compositionally biased region" description="Acidic residues" evidence="8">
    <location>
        <begin position="91"/>
        <end position="101"/>
    </location>
</feature>
<feature type="compositionally biased region" description="Basic and acidic residues" evidence="8">
    <location>
        <begin position="123"/>
        <end position="136"/>
    </location>
</feature>
<evidence type="ECO:0000313" key="9">
    <source>
        <dbReference type="EMBL" id="CAG4642641.1"/>
    </source>
</evidence>
<evidence type="ECO:0000256" key="8">
    <source>
        <dbReference type="SAM" id="MobiDB-lite"/>
    </source>
</evidence>
<comment type="similarity">
    <text evidence="6 7">Belongs to the MPP10 family.</text>
</comment>
<gene>
    <name evidence="9" type="primary">EOG090X09DZ</name>
</gene>
<organism evidence="9">
    <name type="scientific">Evadne anonyx</name>
    <dbReference type="NCBI Taxonomy" id="141404"/>
    <lineage>
        <taxon>Eukaryota</taxon>
        <taxon>Metazoa</taxon>
        <taxon>Ecdysozoa</taxon>
        <taxon>Arthropoda</taxon>
        <taxon>Crustacea</taxon>
        <taxon>Branchiopoda</taxon>
        <taxon>Diplostraca</taxon>
        <taxon>Cladocera</taxon>
        <taxon>Onychopoda</taxon>
        <taxon>Podonidae</taxon>
        <taxon>Evadne</taxon>
    </lineage>
</organism>
<dbReference type="InterPro" id="IPR012173">
    <property type="entry name" value="Mpp10"/>
</dbReference>
<protein>
    <recommendedName>
        <fullName evidence="7">U3 small nucleolar ribonucleoprotein protein MPP10</fullName>
    </recommendedName>
</protein>
<keyword evidence="4 7" id="KW-0539">Nucleus</keyword>
<feature type="compositionally biased region" description="Basic and acidic residues" evidence="8">
    <location>
        <begin position="261"/>
        <end position="283"/>
    </location>
</feature>